<proteinExistence type="predicted"/>
<name>A0A1Q3DX43_LENED</name>
<keyword evidence="3" id="KW-1185">Reference proteome</keyword>
<organism evidence="2 3">
    <name type="scientific">Lentinula edodes</name>
    <name type="common">Shiitake mushroom</name>
    <name type="synonym">Lentinus edodes</name>
    <dbReference type="NCBI Taxonomy" id="5353"/>
    <lineage>
        <taxon>Eukaryota</taxon>
        <taxon>Fungi</taxon>
        <taxon>Dikarya</taxon>
        <taxon>Basidiomycota</taxon>
        <taxon>Agaricomycotina</taxon>
        <taxon>Agaricomycetes</taxon>
        <taxon>Agaricomycetidae</taxon>
        <taxon>Agaricales</taxon>
        <taxon>Marasmiineae</taxon>
        <taxon>Omphalotaceae</taxon>
        <taxon>Lentinula</taxon>
    </lineage>
</organism>
<evidence type="ECO:0000256" key="1">
    <source>
        <dbReference type="SAM" id="SignalP"/>
    </source>
</evidence>
<protein>
    <submittedName>
        <fullName evidence="2">Uncharacterized protein</fullName>
    </submittedName>
</protein>
<comment type="caution">
    <text evidence="2">The sequence shown here is derived from an EMBL/GenBank/DDBJ whole genome shotgun (WGS) entry which is preliminary data.</text>
</comment>
<dbReference type="Proteomes" id="UP000188533">
    <property type="component" value="Unassembled WGS sequence"/>
</dbReference>
<dbReference type="EMBL" id="BDGU01000015">
    <property type="protein sequence ID" value="GAV99577.1"/>
    <property type="molecule type" value="Genomic_DNA"/>
</dbReference>
<reference evidence="2 3" key="1">
    <citation type="submission" date="2016-08" db="EMBL/GenBank/DDBJ databases">
        <authorList>
            <consortium name="Lentinula edodes genome sequencing consortium"/>
            <person name="Sakamoto Y."/>
            <person name="Nakade K."/>
            <person name="Sato S."/>
            <person name="Yoshida Y."/>
            <person name="Miyazaki K."/>
            <person name="Natsume S."/>
            <person name="Konno N."/>
        </authorList>
    </citation>
    <scope>NUCLEOTIDE SEQUENCE [LARGE SCALE GENOMIC DNA]</scope>
    <source>
        <strain evidence="2 3">NBRC 111202</strain>
    </source>
</reference>
<gene>
    <name evidence="2" type="ORF">LENED_001041</name>
</gene>
<evidence type="ECO:0000313" key="3">
    <source>
        <dbReference type="Proteomes" id="UP000188533"/>
    </source>
</evidence>
<feature type="signal peptide" evidence="1">
    <location>
        <begin position="1"/>
        <end position="19"/>
    </location>
</feature>
<accession>A0A1Q3DX43</accession>
<reference evidence="2 3" key="2">
    <citation type="submission" date="2017-02" db="EMBL/GenBank/DDBJ databases">
        <title>A genome survey and senescence transcriptome analysis in Lentinula edodes.</title>
        <authorList>
            <person name="Sakamoto Y."/>
            <person name="Nakade K."/>
            <person name="Sato S."/>
            <person name="Yoshida Y."/>
            <person name="Miyazaki K."/>
            <person name="Natsume S."/>
            <person name="Konno N."/>
        </authorList>
    </citation>
    <scope>NUCLEOTIDE SEQUENCE [LARGE SCALE GENOMIC DNA]</scope>
    <source>
        <strain evidence="2 3">NBRC 111202</strain>
    </source>
</reference>
<sequence length="134" mass="15257">MAAHSAHVHVLFVPVSLQAQLTPVIRSYSSHFEVQKLAFLVLTFFGFYRKGGQEHQSYQSLPGSENACYLSRSRYKARFRQNGNTTMKELFDFLYLMSLHYQVPGVAAAVGADLQYLIYGLELHVETTRGHQKN</sequence>
<keyword evidence="1" id="KW-0732">Signal</keyword>
<dbReference type="AlphaFoldDB" id="A0A1Q3DX43"/>
<evidence type="ECO:0000313" key="2">
    <source>
        <dbReference type="EMBL" id="GAV99577.1"/>
    </source>
</evidence>
<feature type="chain" id="PRO_5012637025" evidence="1">
    <location>
        <begin position="20"/>
        <end position="134"/>
    </location>
</feature>